<evidence type="ECO:0000313" key="3">
    <source>
        <dbReference type="EMBL" id="MEI4272458.1"/>
    </source>
</evidence>
<accession>A0ABU8DUZ7</accession>
<organism evidence="3 4">
    <name type="scientific">Klenkia sesuvii</name>
    <dbReference type="NCBI Taxonomy" id="3103137"/>
    <lineage>
        <taxon>Bacteria</taxon>
        <taxon>Bacillati</taxon>
        <taxon>Actinomycetota</taxon>
        <taxon>Actinomycetes</taxon>
        <taxon>Geodermatophilales</taxon>
        <taxon>Geodermatophilaceae</taxon>
        <taxon>Klenkia</taxon>
    </lineage>
</organism>
<protein>
    <submittedName>
        <fullName evidence="3">Excisionase family DNA-binding protein</fullName>
    </submittedName>
</protein>
<dbReference type="Pfam" id="PF12728">
    <property type="entry name" value="HTH_17"/>
    <property type="match status" value="1"/>
</dbReference>
<dbReference type="GO" id="GO:0003677">
    <property type="term" value="F:DNA binding"/>
    <property type="evidence" value="ECO:0007669"/>
    <property type="project" value="UniProtKB-KW"/>
</dbReference>
<dbReference type="SUPFAM" id="SSF46955">
    <property type="entry name" value="Putative DNA-binding domain"/>
    <property type="match status" value="1"/>
</dbReference>
<evidence type="ECO:0000259" key="2">
    <source>
        <dbReference type="Pfam" id="PF12728"/>
    </source>
</evidence>
<evidence type="ECO:0000256" key="1">
    <source>
        <dbReference type="SAM" id="MobiDB-lite"/>
    </source>
</evidence>
<sequence>MDSRMRESTVHPPADLPALPPAPWVLCGADGTAVHLPAEAWEVLGRALEAFDHGAAVTLVPHERTLTTQEAADLLGVSRPTVVRLLDQGAIPYDQPGSHRRLKLSDVLAHQRRCHHEDPAPD</sequence>
<dbReference type="InterPro" id="IPR010093">
    <property type="entry name" value="SinI_DNA-bd"/>
</dbReference>
<feature type="region of interest" description="Disordered" evidence="1">
    <location>
        <begin position="1"/>
        <end position="21"/>
    </location>
</feature>
<name>A0ABU8DUZ7_9ACTN</name>
<proteinExistence type="predicted"/>
<dbReference type="InterPro" id="IPR041657">
    <property type="entry name" value="HTH_17"/>
</dbReference>
<feature type="domain" description="Helix-turn-helix" evidence="2">
    <location>
        <begin position="66"/>
        <end position="114"/>
    </location>
</feature>
<dbReference type="EMBL" id="JBAPLU010000011">
    <property type="protein sequence ID" value="MEI4272458.1"/>
    <property type="molecule type" value="Genomic_DNA"/>
</dbReference>
<gene>
    <name evidence="3" type="ORF">TEK04_12070</name>
</gene>
<keyword evidence="4" id="KW-1185">Reference proteome</keyword>
<comment type="caution">
    <text evidence="3">The sequence shown here is derived from an EMBL/GenBank/DDBJ whole genome shotgun (WGS) entry which is preliminary data.</text>
</comment>
<dbReference type="InterPro" id="IPR009061">
    <property type="entry name" value="DNA-bd_dom_put_sf"/>
</dbReference>
<dbReference type="Proteomes" id="UP001361570">
    <property type="component" value="Unassembled WGS sequence"/>
</dbReference>
<evidence type="ECO:0000313" key="4">
    <source>
        <dbReference type="Proteomes" id="UP001361570"/>
    </source>
</evidence>
<dbReference type="NCBIfam" id="TIGR01764">
    <property type="entry name" value="excise"/>
    <property type="match status" value="1"/>
</dbReference>
<reference evidence="3 4" key="1">
    <citation type="submission" date="2024-03" db="EMBL/GenBank/DDBJ databases">
        <title>Draft genome sequence of Klenkia sp. LSe6-5.</title>
        <authorList>
            <person name="Duangmal K."/>
            <person name="Chantavorakit T."/>
        </authorList>
    </citation>
    <scope>NUCLEOTIDE SEQUENCE [LARGE SCALE GENOMIC DNA]</scope>
    <source>
        <strain evidence="3 4">LSe6-5</strain>
    </source>
</reference>
<keyword evidence="3" id="KW-0238">DNA-binding</keyword>
<dbReference type="RefSeq" id="WP_336404586.1">
    <property type="nucleotide sequence ID" value="NZ_JBAPLU010000011.1"/>
</dbReference>